<evidence type="ECO:0000259" key="6">
    <source>
        <dbReference type="Pfam" id="PF04069"/>
    </source>
</evidence>
<gene>
    <name evidence="7" type="ORF">TPAS_2621</name>
</gene>
<dbReference type="RefSeq" id="WP_086943639.1">
    <property type="nucleotide sequence ID" value="NZ_FONM01000010.1"/>
</dbReference>
<protein>
    <recommendedName>
        <fullName evidence="6">ABC-type glycine betaine transport system substrate-binding domain-containing protein</fullName>
    </recommendedName>
</protein>
<feature type="chain" id="PRO_5039494723" description="ABC-type glycine betaine transport system substrate-binding domain-containing protein" evidence="5">
    <location>
        <begin position="27"/>
        <end position="302"/>
    </location>
</feature>
<feature type="signal peptide" evidence="5">
    <location>
        <begin position="1"/>
        <end position="26"/>
    </location>
</feature>
<name>A0A1W1IJI3_9LACT</name>
<dbReference type="GO" id="GO:0031460">
    <property type="term" value="P:glycine betaine transport"/>
    <property type="evidence" value="ECO:0007669"/>
    <property type="project" value="TreeGrafter"/>
</dbReference>
<evidence type="ECO:0000256" key="2">
    <source>
        <dbReference type="ARBA" id="ARBA00022448"/>
    </source>
</evidence>
<dbReference type="AlphaFoldDB" id="A0A1W1IJI3"/>
<feature type="domain" description="ABC-type glycine betaine transport system substrate-binding" evidence="6">
    <location>
        <begin position="47"/>
        <end position="287"/>
    </location>
</feature>
<dbReference type="PANTHER" id="PTHR47737">
    <property type="entry name" value="GLYCINE BETAINE/PROLINE BETAINE TRANSPORT SYSTEM PERMEASE PROTEIN PROW"/>
    <property type="match status" value="1"/>
</dbReference>
<dbReference type="GO" id="GO:0015226">
    <property type="term" value="F:carnitine transmembrane transporter activity"/>
    <property type="evidence" value="ECO:0007669"/>
    <property type="project" value="TreeGrafter"/>
</dbReference>
<keyword evidence="3" id="KW-1003">Cell membrane</keyword>
<dbReference type="GO" id="GO:0015871">
    <property type="term" value="P:choline transport"/>
    <property type="evidence" value="ECO:0007669"/>
    <property type="project" value="TreeGrafter"/>
</dbReference>
<sequence length="302" mass="32410">MFKTTKRNWKRLGLTAGLGLGVTLIAAGCGATEDTASMEDTVGKGQEIELAYVEWDDAVATNHVVAKVLEDLGYDVTLTPLDNAIMWEAVSTGEADAMLSAWLPGTHGAQMEEYGDKMVDLGGNLEGAKIGLAVPAYMDVDSIADLTDQAGKSITGIEPGAGIVAAAERALAEYPNLSDWSIETSSSGAMTVTLGQAIENEEDIIITAWNPHWKFSAYDLKYLDDPNGTFGGEETVHTMVREGLETDMPEAYQVLDQFQWTIEDVEALMLQIYEGESAEDAAEAFVEANPDLVAEWTAGVAE</sequence>
<evidence type="ECO:0000256" key="5">
    <source>
        <dbReference type="SAM" id="SignalP"/>
    </source>
</evidence>
<dbReference type="Proteomes" id="UP000195985">
    <property type="component" value="Unassembled WGS sequence"/>
</dbReference>
<dbReference type="PANTHER" id="PTHR47737:SF1">
    <property type="entry name" value="GLYCINE BETAINE_PROLINE BETAINE TRANSPORT SYSTEM PERMEASE PROTEIN PROW"/>
    <property type="match status" value="1"/>
</dbReference>
<proteinExistence type="predicted"/>
<dbReference type="SUPFAM" id="SSF53850">
    <property type="entry name" value="Periplasmic binding protein-like II"/>
    <property type="match status" value="1"/>
</dbReference>
<evidence type="ECO:0000256" key="4">
    <source>
        <dbReference type="ARBA" id="ARBA00023136"/>
    </source>
</evidence>
<evidence type="ECO:0000313" key="7">
    <source>
        <dbReference type="EMBL" id="SLM52913.1"/>
    </source>
</evidence>
<reference evidence="8" key="1">
    <citation type="submission" date="2016-04" db="EMBL/GenBank/DDBJ databases">
        <authorList>
            <person name="Strepis N."/>
        </authorList>
    </citation>
    <scope>NUCLEOTIDE SEQUENCE [LARGE SCALE GENOMIC DNA]</scope>
</reference>
<dbReference type="PROSITE" id="PS51257">
    <property type="entry name" value="PROKAR_LIPOPROTEIN"/>
    <property type="match status" value="1"/>
</dbReference>
<dbReference type="GO" id="GO:0043190">
    <property type="term" value="C:ATP-binding cassette (ABC) transporter complex"/>
    <property type="evidence" value="ECO:0007669"/>
    <property type="project" value="InterPro"/>
</dbReference>
<dbReference type="InterPro" id="IPR007210">
    <property type="entry name" value="ABC_Gly_betaine_transp_sub-bd"/>
</dbReference>
<dbReference type="Pfam" id="PF04069">
    <property type="entry name" value="OpuAC"/>
    <property type="match status" value="1"/>
</dbReference>
<evidence type="ECO:0000313" key="8">
    <source>
        <dbReference type="Proteomes" id="UP000195985"/>
    </source>
</evidence>
<dbReference type="GO" id="GO:0005275">
    <property type="term" value="F:amine transmembrane transporter activity"/>
    <property type="evidence" value="ECO:0007669"/>
    <property type="project" value="TreeGrafter"/>
</dbReference>
<keyword evidence="8" id="KW-1185">Reference proteome</keyword>
<keyword evidence="5" id="KW-0732">Signal</keyword>
<evidence type="ECO:0000256" key="3">
    <source>
        <dbReference type="ARBA" id="ARBA00022475"/>
    </source>
</evidence>
<dbReference type="CDD" id="cd13639">
    <property type="entry name" value="PBP2_OpuAC_like"/>
    <property type="match status" value="1"/>
</dbReference>
<dbReference type="Gene3D" id="3.40.190.100">
    <property type="entry name" value="Glycine betaine-binding periplasmic protein, domain 2"/>
    <property type="match status" value="1"/>
</dbReference>
<organism evidence="7 8">
    <name type="scientific">Trichococcus pasteurii</name>
    <dbReference type="NCBI Taxonomy" id="43064"/>
    <lineage>
        <taxon>Bacteria</taxon>
        <taxon>Bacillati</taxon>
        <taxon>Bacillota</taxon>
        <taxon>Bacilli</taxon>
        <taxon>Lactobacillales</taxon>
        <taxon>Carnobacteriaceae</taxon>
        <taxon>Trichococcus</taxon>
    </lineage>
</organism>
<evidence type="ECO:0000256" key="1">
    <source>
        <dbReference type="ARBA" id="ARBA00004236"/>
    </source>
</evidence>
<comment type="subcellular location">
    <subcellularLocation>
        <location evidence="1">Cell membrane</location>
    </subcellularLocation>
</comment>
<dbReference type="OrthoDB" id="9787902at2"/>
<dbReference type="STRING" id="43064.SAMN04488086_11018"/>
<dbReference type="EMBL" id="FWEY01000009">
    <property type="protein sequence ID" value="SLM52913.1"/>
    <property type="molecule type" value="Genomic_DNA"/>
</dbReference>
<keyword evidence="4" id="KW-0472">Membrane</keyword>
<accession>A0A1W1IJI3</accession>
<dbReference type="Gene3D" id="3.10.105.10">
    <property type="entry name" value="Dipeptide-binding Protein, Domain 3"/>
    <property type="match status" value="2"/>
</dbReference>
<keyword evidence="2" id="KW-0813">Transport</keyword>